<dbReference type="PANTHER" id="PTHR47150">
    <property type="entry name" value="OS12G0169200 PROTEIN"/>
    <property type="match status" value="1"/>
</dbReference>
<dbReference type="AlphaFoldDB" id="A0ABD3M7G0"/>
<dbReference type="EMBL" id="JALLBG020000227">
    <property type="protein sequence ID" value="KAL3758681.1"/>
    <property type="molecule type" value="Genomic_DNA"/>
</dbReference>
<dbReference type="Pfam" id="PF04827">
    <property type="entry name" value="Plant_tran"/>
    <property type="match status" value="1"/>
</dbReference>
<protein>
    <recommendedName>
        <fullName evidence="3">DDE Tnp4 domain-containing protein</fullName>
    </recommendedName>
</protein>
<evidence type="ECO:0008006" key="3">
    <source>
        <dbReference type="Google" id="ProtNLM"/>
    </source>
</evidence>
<sequence>MYDEEKEKENKEYNERRIIGVFGPQHGTRNDKTIVKYDVNVRAIRNGWYNEVEWNYFSEDGTVETEYGVYLICDNGYLRWPVSICPFKHGESRNTPHGYFSKNLESVRKDVECVFGILKRRWGCLDRGFKHRSIIINRNVFVSCCILHNMMVGEREECVSSVSTQQQVHRGFRNEGEGIWLEGPTDMMIDDEPDIKKKKRLVLEFEERRIKLVHHLNFVRQLRRRSRTQSTV</sequence>
<evidence type="ECO:0000313" key="2">
    <source>
        <dbReference type="Proteomes" id="UP001530293"/>
    </source>
</evidence>
<organism evidence="1 2">
    <name type="scientific">Discostella pseudostelligera</name>
    <dbReference type="NCBI Taxonomy" id="259834"/>
    <lineage>
        <taxon>Eukaryota</taxon>
        <taxon>Sar</taxon>
        <taxon>Stramenopiles</taxon>
        <taxon>Ochrophyta</taxon>
        <taxon>Bacillariophyta</taxon>
        <taxon>Coscinodiscophyceae</taxon>
        <taxon>Thalassiosirophycidae</taxon>
        <taxon>Stephanodiscales</taxon>
        <taxon>Stephanodiscaceae</taxon>
        <taxon>Discostella</taxon>
    </lineage>
</organism>
<comment type="caution">
    <text evidence="1">The sequence shown here is derived from an EMBL/GenBank/DDBJ whole genome shotgun (WGS) entry which is preliminary data.</text>
</comment>
<keyword evidence="2" id="KW-1185">Reference proteome</keyword>
<gene>
    <name evidence="1" type="ORF">ACHAWU_005267</name>
</gene>
<dbReference type="PANTHER" id="PTHR47150:SF5">
    <property type="entry name" value="OS07G0546750 PROTEIN"/>
    <property type="match status" value="1"/>
</dbReference>
<reference evidence="1 2" key="1">
    <citation type="submission" date="2024-10" db="EMBL/GenBank/DDBJ databases">
        <title>Updated reference genomes for cyclostephanoid diatoms.</title>
        <authorList>
            <person name="Roberts W.R."/>
            <person name="Alverson A.J."/>
        </authorList>
    </citation>
    <scope>NUCLEOTIDE SEQUENCE [LARGE SCALE GENOMIC DNA]</scope>
    <source>
        <strain evidence="1 2">AJA232-27</strain>
    </source>
</reference>
<accession>A0ABD3M7G0</accession>
<evidence type="ECO:0000313" key="1">
    <source>
        <dbReference type="EMBL" id="KAL3758681.1"/>
    </source>
</evidence>
<dbReference type="Proteomes" id="UP001530293">
    <property type="component" value="Unassembled WGS sequence"/>
</dbReference>
<name>A0ABD3M7G0_9STRA</name>
<dbReference type="InterPro" id="IPR006912">
    <property type="entry name" value="Harbinger_derived_prot"/>
</dbReference>
<proteinExistence type="predicted"/>